<dbReference type="Gramene" id="CDF32546">
    <property type="protein sequence ID" value="CDF32546"/>
    <property type="gene ID" value="CHC_T00001508001"/>
</dbReference>
<dbReference type="Proteomes" id="UP000012073">
    <property type="component" value="Unassembled WGS sequence"/>
</dbReference>
<evidence type="ECO:0000313" key="2">
    <source>
        <dbReference type="Proteomes" id="UP000012073"/>
    </source>
</evidence>
<proteinExistence type="predicted"/>
<dbReference type="AlphaFoldDB" id="R7Q5B1"/>
<name>R7Q5B1_CHOCR</name>
<accession>R7Q5B1</accession>
<protein>
    <submittedName>
        <fullName evidence="1">Uncharacterized protein</fullName>
    </submittedName>
</protein>
<dbReference type="RefSeq" id="XP_005712211.1">
    <property type="nucleotide sequence ID" value="XM_005712154.1"/>
</dbReference>
<organism evidence="1 2">
    <name type="scientific">Chondrus crispus</name>
    <name type="common">Carrageen Irish moss</name>
    <name type="synonym">Polymorpha crispa</name>
    <dbReference type="NCBI Taxonomy" id="2769"/>
    <lineage>
        <taxon>Eukaryota</taxon>
        <taxon>Rhodophyta</taxon>
        <taxon>Florideophyceae</taxon>
        <taxon>Rhodymeniophycidae</taxon>
        <taxon>Gigartinales</taxon>
        <taxon>Gigartinaceae</taxon>
        <taxon>Chondrus</taxon>
    </lineage>
</organism>
<reference evidence="2" key="1">
    <citation type="journal article" date="2013" name="Proc. Natl. Acad. Sci. U.S.A.">
        <title>Genome structure and metabolic features in the red seaweed Chondrus crispus shed light on evolution of the Archaeplastida.</title>
        <authorList>
            <person name="Collen J."/>
            <person name="Porcel B."/>
            <person name="Carre W."/>
            <person name="Ball S.G."/>
            <person name="Chaparro C."/>
            <person name="Tonon T."/>
            <person name="Barbeyron T."/>
            <person name="Michel G."/>
            <person name="Noel B."/>
            <person name="Valentin K."/>
            <person name="Elias M."/>
            <person name="Artiguenave F."/>
            <person name="Arun A."/>
            <person name="Aury J.M."/>
            <person name="Barbosa-Neto J.F."/>
            <person name="Bothwell J.H."/>
            <person name="Bouget F.Y."/>
            <person name="Brillet L."/>
            <person name="Cabello-Hurtado F."/>
            <person name="Capella-Gutierrez S."/>
            <person name="Charrier B."/>
            <person name="Cladiere L."/>
            <person name="Cock J.M."/>
            <person name="Coelho S.M."/>
            <person name="Colleoni C."/>
            <person name="Czjzek M."/>
            <person name="Da Silva C."/>
            <person name="Delage L."/>
            <person name="Denoeud F."/>
            <person name="Deschamps P."/>
            <person name="Dittami S.M."/>
            <person name="Gabaldon T."/>
            <person name="Gachon C.M."/>
            <person name="Groisillier A."/>
            <person name="Herve C."/>
            <person name="Jabbari K."/>
            <person name="Katinka M."/>
            <person name="Kloareg B."/>
            <person name="Kowalczyk N."/>
            <person name="Labadie K."/>
            <person name="Leblanc C."/>
            <person name="Lopez P.J."/>
            <person name="McLachlan D.H."/>
            <person name="Meslet-Cladiere L."/>
            <person name="Moustafa A."/>
            <person name="Nehr Z."/>
            <person name="Nyvall Collen P."/>
            <person name="Panaud O."/>
            <person name="Partensky F."/>
            <person name="Poulain J."/>
            <person name="Rensing S.A."/>
            <person name="Rousvoal S."/>
            <person name="Samson G."/>
            <person name="Symeonidi A."/>
            <person name="Weissenbach J."/>
            <person name="Zambounis A."/>
            <person name="Wincker P."/>
            <person name="Boyen C."/>
        </authorList>
    </citation>
    <scope>NUCLEOTIDE SEQUENCE [LARGE SCALE GENOMIC DNA]</scope>
    <source>
        <strain evidence="2">cv. Stackhouse</strain>
    </source>
</reference>
<sequence>MVRSSLYIPTSILLRSRQLSDFFQRTQLLLKLSSNTRTCRSKRKEQLGILSECLVLLSFLRHILIDSSRCSQY</sequence>
<evidence type="ECO:0000313" key="1">
    <source>
        <dbReference type="EMBL" id="CDF32546.1"/>
    </source>
</evidence>
<dbReference type="KEGG" id="ccp:CHC_T00001508001"/>
<keyword evidence="2" id="KW-1185">Reference proteome</keyword>
<dbReference type="EMBL" id="HG001512">
    <property type="protein sequence ID" value="CDF32546.1"/>
    <property type="molecule type" value="Genomic_DNA"/>
</dbReference>
<dbReference type="GeneID" id="17319918"/>
<gene>
    <name evidence="1" type="ORF">CHC_T00001508001</name>
</gene>